<organism evidence="1 2">
    <name type="scientific">Boeremia exigua</name>
    <dbReference type="NCBI Taxonomy" id="749465"/>
    <lineage>
        <taxon>Eukaryota</taxon>
        <taxon>Fungi</taxon>
        <taxon>Dikarya</taxon>
        <taxon>Ascomycota</taxon>
        <taxon>Pezizomycotina</taxon>
        <taxon>Dothideomycetes</taxon>
        <taxon>Pleosporomycetidae</taxon>
        <taxon>Pleosporales</taxon>
        <taxon>Pleosporineae</taxon>
        <taxon>Didymellaceae</taxon>
        <taxon>Boeremia</taxon>
    </lineage>
</organism>
<name>A0ACC2ILS2_9PLEO</name>
<sequence>MSGSSADARGGRRSRHACLNCRRKKVKCYGEQPSCSFCARLLQKCVYPNQAWTKSPGRPLSHDPAGNIASYEGLAPAMSLVEGQLNGSNNMGGMSSSSINWQFLAASSSDVSQNSPNEDSPSNPTKGQMMYESTIFPPKKVLLSTVDSYFEYCHNQPYCFFHEETFRYQLSNNQLPQYLVLGVLAMGQLFSSEPFYTNNSHHTAEKYASEAWKEVVQQVFDSENCPTYRLVQGATILALCDFTACKHGTAWIKIGVAVSLAQALGMMTEPPTTMQYSTQEELRRTLWSVFLLDKMATCGRHRPSLFMDKTIHLQLPCSEYSFQTSIPERVITLEEVPNLSDSQMEGLKSSALAVAVVSVLSQSASYSFEHNKRTDQKPPWDYTSEHQSVLSQLARFETFLDCYGDIPSHILSRTRPSNGVSEEITESDIFSYVVYNLCYCLLQHPFLLRRRLEKCGTRAPASFLVQSLESGSYHAQEITRTLANAKHAQYKTSASFYGYSSLVAGSIHSLFQHSPDSLTRTKSLECFQGSLAHLTEKAKHFKNSDRMAKALSLFFEDSARYSSLIDPTVQNVPFGSADIERLYSLCDYGTMSMKPSADSPSPNAGNAECNESLPVAVVQGGSHAMDHEQYVGHLDGMIPQIFGPTDPSTMMDNFSFVPGESNGLDNTASDLSWRF</sequence>
<protein>
    <submittedName>
        <fullName evidence="1">Uncharacterized protein</fullName>
    </submittedName>
</protein>
<evidence type="ECO:0000313" key="1">
    <source>
        <dbReference type="EMBL" id="KAJ8116151.1"/>
    </source>
</evidence>
<keyword evidence="2" id="KW-1185">Reference proteome</keyword>
<gene>
    <name evidence="1" type="ORF">OPT61_g2347</name>
</gene>
<reference evidence="1" key="1">
    <citation type="submission" date="2022-11" db="EMBL/GenBank/DDBJ databases">
        <title>Genome Sequence of Boeremia exigua.</title>
        <authorList>
            <person name="Buettner E."/>
        </authorList>
    </citation>
    <scope>NUCLEOTIDE SEQUENCE</scope>
    <source>
        <strain evidence="1">CU02</strain>
    </source>
</reference>
<accession>A0ACC2ILS2</accession>
<dbReference type="EMBL" id="JAPHNI010000106">
    <property type="protein sequence ID" value="KAJ8116151.1"/>
    <property type="molecule type" value="Genomic_DNA"/>
</dbReference>
<dbReference type="Proteomes" id="UP001153331">
    <property type="component" value="Unassembled WGS sequence"/>
</dbReference>
<evidence type="ECO:0000313" key="2">
    <source>
        <dbReference type="Proteomes" id="UP001153331"/>
    </source>
</evidence>
<comment type="caution">
    <text evidence="1">The sequence shown here is derived from an EMBL/GenBank/DDBJ whole genome shotgun (WGS) entry which is preliminary data.</text>
</comment>
<proteinExistence type="predicted"/>